<name>B0DQ71_LACBS</name>
<dbReference type="AlphaFoldDB" id="B0DQ71"/>
<evidence type="ECO:0000256" key="1">
    <source>
        <dbReference type="SAM" id="MobiDB-lite"/>
    </source>
</evidence>
<dbReference type="HOGENOM" id="CLU_064771_0_0_1"/>
<proteinExistence type="predicted"/>
<feature type="compositionally biased region" description="Low complexity" evidence="1">
    <location>
        <begin position="125"/>
        <end position="155"/>
    </location>
</feature>
<feature type="compositionally biased region" description="Low complexity" evidence="1">
    <location>
        <begin position="19"/>
        <end position="30"/>
    </location>
</feature>
<sequence length="285" mass="32274">MTRPSSSHYMPSTIHIPRSSSPLFSCSSSSSKRATAEDISRLLDPSYSSSTHQSRSVSVYVDGHGDLHDPDYRHFPAIVPPRSAKRHSAGAHYSSTNYPLWDEHAVDDEEIDEDSCLYTHHSPMRRSPSSRRSSSTTVSRNNFASPSSRTSSPPSYHYATYSTYDISPPTSYDSDDILSTSFSSYTSPFEEKEKQRSSRLSTKRKRCSSKEELLDTPTPMITRSLLPTTEEEEEAVVVKEDDSTGEWVPTCTQSLQRQWQALSLAFQFGVFRARRRMRQRVHSLL</sequence>
<accession>B0DQ71</accession>
<gene>
    <name evidence="2" type="ORF">LACBIDRAFT_307458</name>
</gene>
<dbReference type="OrthoDB" id="3021720at2759"/>
<reference evidence="2 3" key="1">
    <citation type="journal article" date="2008" name="Nature">
        <title>The genome of Laccaria bicolor provides insights into mycorrhizal symbiosis.</title>
        <authorList>
            <person name="Martin F."/>
            <person name="Aerts A."/>
            <person name="Ahren D."/>
            <person name="Brun A."/>
            <person name="Danchin E.G.J."/>
            <person name="Duchaussoy F."/>
            <person name="Gibon J."/>
            <person name="Kohler A."/>
            <person name="Lindquist E."/>
            <person name="Pereda V."/>
            <person name="Salamov A."/>
            <person name="Shapiro H.J."/>
            <person name="Wuyts J."/>
            <person name="Blaudez D."/>
            <person name="Buee M."/>
            <person name="Brokstein P."/>
            <person name="Canbaeck B."/>
            <person name="Cohen D."/>
            <person name="Courty P.E."/>
            <person name="Coutinho P.M."/>
            <person name="Delaruelle C."/>
            <person name="Detter J.C."/>
            <person name="Deveau A."/>
            <person name="DiFazio S."/>
            <person name="Duplessis S."/>
            <person name="Fraissinet-Tachet L."/>
            <person name="Lucic E."/>
            <person name="Frey-Klett P."/>
            <person name="Fourrey C."/>
            <person name="Feussner I."/>
            <person name="Gay G."/>
            <person name="Grimwood J."/>
            <person name="Hoegger P.J."/>
            <person name="Jain P."/>
            <person name="Kilaru S."/>
            <person name="Labbe J."/>
            <person name="Lin Y.C."/>
            <person name="Legue V."/>
            <person name="Le Tacon F."/>
            <person name="Marmeisse R."/>
            <person name="Melayah D."/>
            <person name="Montanini B."/>
            <person name="Muratet M."/>
            <person name="Nehls U."/>
            <person name="Niculita-Hirzel H."/>
            <person name="Oudot-Le Secq M.P."/>
            <person name="Peter M."/>
            <person name="Quesneville H."/>
            <person name="Rajashekar B."/>
            <person name="Reich M."/>
            <person name="Rouhier N."/>
            <person name="Schmutz J."/>
            <person name="Yin T."/>
            <person name="Chalot M."/>
            <person name="Henrissat B."/>
            <person name="Kuees U."/>
            <person name="Lucas S."/>
            <person name="Van de Peer Y."/>
            <person name="Podila G.K."/>
            <person name="Polle A."/>
            <person name="Pukkila P.J."/>
            <person name="Richardson P.M."/>
            <person name="Rouze P."/>
            <person name="Sanders I.R."/>
            <person name="Stajich J.E."/>
            <person name="Tunlid A."/>
            <person name="Tuskan G."/>
            <person name="Grigoriev I.V."/>
        </authorList>
    </citation>
    <scope>NUCLEOTIDE SEQUENCE [LARGE SCALE GENOMIC DNA]</scope>
    <source>
        <strain evidence="3">S238N-H82 / ATCC MYA-4686</strain>
    </source>
</reference>
<dbReference type="RefSeq" id="XP_001886038.1">
    <property type="nucleotide sequence ID" value="XM_001886003.1"/>
</dbReference>
<dbReference type="KEGG" id="lbc:LACBIDRAFT_307458"/>
<dbReference type="InParanoid" id="B0DQ71"/>
<organism evidence="3">
    <name type="scientific">Laccaria bicolor (strain S238N-H82 / ATCC MYA-4686)</name>
    <name type="common">Bicoloured deceiver</name>
    <name type="synonym">Laccaria laccata var. bicolor</name>
    <dbReference type="NCBI Taxonomy" id="486041"/>
    <lineage>
        <taxon>Eukaryota</taxon>
        <taxon>Fungi</taxon>
        <taxon>Dikarya</taxon>
        <taxon>Basidiomycota</taxon>
        <taxon>Agaricomycotina</taxon>
        <taxon>Agaricomycetes</taxon>
        <taxon>Agaricomycetidae</taxon>
        <taxon>Agaricales</taxon>
        <taxon>Agaricineae</taxon>
        <taxon>Hydnangiaceae</taxon>
        <taxon>Laccaria</taxon>
    </lineage>
</organism>
<dbReference type="GeneID" id="6081671"/>
<evidence type="ECO:0000313" key="2">
    <source>
        <dbReference type="EMBL" id="EDR03242.1"/>
    </source>
</evidence>
<dbReference type="Proteomes" id="UP000001194">
    <property type="component" value="Unassembled WGS sequence"/>
</dbReference>
<feature type="region of interest" description="Disordered" evidence="1">
    <location>
        <begin position="188"/>
        <end position="211"/>
    </location>
</feature>
<evidence type="ECO:0000313" key="3">
    <source>
        <dbReference type="Proteomes" id="UP000001194"/>
    </source>
</evidence>
<feature type="region of interest" description="Disordered" evidence="1">
    <location>
        <begin position="118"/>
        <end position="156"/>
    </location>
</feature>
<dbReference type="EMBL" id="DS547125">
    <property type="protein sequence ID" value="EDR03242.1"/>
    <property type="molecule type" value="Genomic_DNA"/>
</dbReference>
<protein>
    <submittedName>
        <fullName evidence="2">Predicted protein</fullName>
    </submittedName>
</protein>
<feature type="region of interest" description="Disordered" evidence="1">
    <location>
        <begin position="1"/>
        <end position="30"/>
    </location>
</feature>
<keyword evidence="3" id="KW-1185">Reference proteome</keyword>
<feature type="compositionally biased region" description="Polar residues" evidence="1">
    <location>
        <begin position="1"/>
        <end position="10"/>
    </location>
</feature>